<protein>
    <submittedName>
        <fullName evidence="1">Uncharacterized protein</fullName>
    </submittedName>
</protein>
<organism evidence="1 2">
    <name type="scientific">Naganishia adeliensis</name>
    <dbReference type="NCBI Taxonomy" id="92952"/>
    <lineage>
        <taxon>Eukaryota</taxon>
        <taxon>Fungi</taxon>
        <taxon>Dikarya</taxon>
        <taxon>Basidiomycota</taxon>
        <taxon>Agaricomycotina</taxon>
        <taxon>Tremellomycetes</taxon>
        <taxon>Filobasidiales</taxon>
        <taxon>Filobasidiaceae</taxon>
        <taxon>Naganishia</taxon>
    </lineage>
</organism>
<reference evidence="1" key="1">
    <citation type="submission" date="2023-04" db="EMBL/GenBank/DDBJ databases">
        <title>Draft Genome sequencing of Naganishia species isolated from polar environments using Oxford Nanopore Technology.</title>
        <authorList>
            <person name="Leo P."/>
            <person name="Venkateswaran K."/>
        </authorList>
    </citation>
    <scope>NUCLEOTIDE SEQUENCE</scope>
    <source>
        <strain evidence="1">MNA-CCFEE 5262</strain>
    </source>
</reference>
<sequence>MLRSRLSSGALRAKASFQVTAIVPAVPAIPAQHARGLASAVLLSSRENWQSKTVKNLKEALVQRGLPQYGNKKALVARLEDYETKSTISAATSNAYARNTSSAPNARHISSSAIRNAEASNPASDTLVEDTPVPKVQVLTEAPVNIQNLAKEEEADPSTVPGVPEEKAQAIEVEEPAYIGAVEIPIYEEKPDQLAIPPFLPDNFAARAEESMAPPTPDPDANPTPKVISVAADAAETARHSLHETVTNLTSDVSEKAEEVSEQAHEVAYKAKEAAQDFPPLSEVLSSVKVPSVPLGYITSGLKMPSLKGGEEFKPIERSLNSEERRGAYLLFGILAGGLLLGGGRKKHDDHEEQEHKEEEKH</sequence>
<accession>A0ACC2WQV8</accession>
<evidence type="ECO:0000313" key="2">
    <source>
        <dbReference type="Proteomes" id="UP001230649"/>
    </source>
</evidence>
<proteinExistence type="predicted"/>
<keyword evidence="2" id="KW-1185">Reference proteome</keyword>
<dbReference type="EMBL" id="JASBWS010000012">
    <property type="protein sequence ID" value="KAJ9113549.1"/>
    <property type="molecule type" value="Genomic_DNA"/>
</dbReference>
<comment type="caution">
    <text evidence="1">The sequence shown here is derived from an EMBL/GenBank/DDBJ whole genome shotgun (WGS) entry which is preliminary data.</text>
</comment>
<name>A0ACC2WQV8_9TREE</name>
<evidence type="ECO:0000313" key="1">
    <source>
        <dbReference type="EMBL" id="KAJ9113549.1"/>
    </source>
</evidence>
<dbReference type="Proteomes" id="UP001230649">
    <property type="component" value="Unassembled WGS sequence"/>
</dbReference>
<gene>
    <name evidence="1" type="ORF">QFC20_001900</name>
</gene>